<dbReference type="AlphaFoldDB" id="A0AAN7LUW4"/>
<name>A0AAN7LUW4_TRANT</name>
<dbReference type="PANTHER" id="PTHR21726:SF61">
    <property type="entry name" value="DNAA INITIATOR-ASSOCIATING PROTEIN"/>
    <property type="match status" value="1"/>
</dbReference>
<gene>
    <name evidence="4" type="ORF">SAY86_023365</name>
</gene>
<feature type="domain" description="DUF4378" evidence="2">
    <location>
        <begin position="713"/>
        <end position="875"/>
    </location>
</feature>
<dbReference type="PANTHER" id="PTHR21726">
    <property type="entry name" value="PHOSPHATIDYLINOSITOL N-ACETYLGLUCOSAMINYLTRANSFERASE SUBUNIT P DOWN SYNDROME CRITICAL REGION PROTEIN 5 -RELATED"/>
    <property type="match status" value="1"/>
</dbReference>
<dbReference type="Pfam" id="PF14309">
    <property type="entry name" value="DUF4378"/>
    <property type="match status" value="1"/>
</dbReference>
<comment type="caution">
    <text evidence="4">The sequence shown here is derived from an EMBL/GenBank/DDBJ whole genome shotgun (WGS) entry which is preliminary data.</text>
</comment>
<feature type="compositionally biased region" description="Basic and acidic residues" evidence="1">
    <location>
        <begin position="409"/>
        <end position="432"/>
    </location>
</feature>
<dbReference type="InterPro" id="IPR025486">
    <property type="entry name" value="DUF4378"/>
</dbReference>
<evidence type="ECO:0000256" key="1">
    <source>
        <dbReference type="SAM" id="MobiDB-lite"/>
    </source>
</evidence>
<organism evidence="4 5">
    <name type="scientific">Trapa natans</name>
    <name type="common">Water chestnut</name>
    <dbReference type="NCBI Taxonomy" id="22666"/>
    <lineage>
        <taxon>Eukaryota</taxon>
        <taxon>Viridiplantae</taxon>
        <taxon>Streptophyta</taxon>
        <taxon>Embryophyta</taxon>
        <taxon>Tracheophyta</taxon>
        <taxon>Spermatophyta</taxon>
        <taxon>Magnoliopsida</taxon>
        <taxon>eudicotyledons</taxon>
        <taxon>Gunneridae</taxon>
        <taxon>Pentapetalae</taxon>
        <taxon>rosids</taxon>
        <taxon>malvids</taxon>
        <taxon>Myrtales</taxon>
        <taxon>Lythraceae</taxon>
        <taxon>Trapa</taxon>
    </lineage>
</organism>
<dbReference type="InterPro" id="IPR032795">
    <property type="entry name" value="DUF3741-assoc"/>
</dbReference>
<dbReference type="Proteomes" id="UP001346149">
    <property type="component" value="Unassembled WGS sequence"/>
</dbReference>
<evidence type="ECO:0000259" key="2">
    <source>
        <dbReference type="Pfam" id="PF14309"/>
    </source>
</evidence>
<evidence type="ECO:0000313" key="4">
    <source>
        <dbReference type="EMBL" id="KAK4792930.1"/>
    </source>
</evidence>
<protein>
    <recommendedName>
        <fullName evidence="6">DUF4378 domain-containing protein</fullName>
    </recommendedName>
</protein>
<reference evidence="4 5" key="1">
    <citation type="journal article" date="2023" name="Hortic Res">
        <title>Pangenome of water caltrop reveals structural variations and asymmetric subgenome divergence after allopolyploidization.</title>
        <authorList>
            <person name="Zhang X."/>
            <person name="Chen Y."/>
            <person name="Wang L."/>
            <person name="Yuan Y."/>
            <person name="Fang M."/>
            <person name="Shi L."/>
            <person name="Lu R."/>
            <person name="Comes H.P."/>
            <person name="Ma Y."/>
            <person name="Chen Y."/>
            <person name="Huang G."/>
            <person name="Zhou Y."/>
            <person name="Zheng Z."/>
            <person name="Qiu Y."/>
        </authorList>
    </citation>
    <scope>NUCLEOTIDE SEQUENCE [LARGE SCALE GENOMIC DNA]</scope>
    <source>
        <strain evidence="4">F231</strain>
    </source>
</reference>
<dbReference type="Pfam" id="PF14383">
    <property type="entry name" value="VARLMGL"/>
    <property type="match status" value="1"/>
</dbReference>
<sequence>MTIGGEPAKAAQSLAVVEKRQASRPKGVCIGILFQFFDWQRRFAKKKFFSKKLLPSARPKKVTRNLKGIEKMPVARYNYIGDKNKGDFLNSGGMKSVVIERNPDMEKPGLVARLMGLESMPSLHKERMDNISSHENYDDKACKTGRINQGLGIEEMNLEKGRMSNERPRKLPKTGLSETQAVTKHGSEALKIKGVLCEYRKQNPVKLPSPVKNPRITSSKSVPHKSRLLGVATRILEPGLQCRNKDISALTYSESMQNGSGYEVTVEGSVTEKTHYIKCSHVLNKPNVSQYVDDHRMEHPPSSARFSSAPCQGTVHNKVNLTVPVAATEKGFSTIRQEEPMSLKDVRVPSECQRMWHLPTKKGVPHREEPTLNAAMKSRRVSSAASSVSVRKDFVALNRSLSGQTRPRVPKDKSSSTDSMRRSRGRRYDSVSDLRSPNQRMITSSLDEPVKNRNLCNSAAGKPRKGTSVRATGNDKTDGRISVISFTFNSPLKQDISSSTEAEFRKSNKSCSIRQKDCMEDSSLEASNKKDCPQDHMAVRGDALGALLEQKLKELTSQEDDDSSNGSTSPKRSTSMILKELISALTSDKSLSQDCHMQNTDEAVQLKSRKEESLIELPCDANHFSPGSVLDASFSNGSCTSKSLDDRSGMADFMDFSWDLPQEMETDDGISESLIQLKKDRAYLGITINLIICINRALSQLNLAGIWLSGSKLSYSKEVLLHTELLFSGKTSPRWFSTEDIIINQSLLDELESLVLSEWTNTGWFNGLMGLKEGKQGKEFLFDCLLECLELNYQPGSNFGYQRWSRLPLELNEKILVHDVEDGLYTWAGLSGMSVDEMIDWEMSHSLGKWVDFNVEAFENGCEIERDILKSMVEEIVQDISKSSKELTI</sequence>
<evidence type="ECO:0008006" key="6">
    <source>
        <dbReference type="Google" id="ProtNLM"/>
    </source>
</evidence>
<feature type="region of interest" description="Disordered" evidence="1">
    <location>
        <begin position="360"/>
        <end position="476"/>
    </location>
</feature>
<proteinExistence type="predicted"/>
<dbReference type="EMBL" id="JAXQNO010000008">
    <property type="protein sequence ID" value="KAK4792930.1"/>
    <property type="molecule type" value="Genomic_DNA"/>
</dbReference>
<keyword evidence="5" id="KW-1185">Reference proteome</keyword>
<evidence type="ECO:0000259" key="3">
    <source>
        <dbReference type="Pfam" id="PF14383"/>
    </source>
</evidence>
<evidence type="ECO:0000313" key="5">
    <source>
        <dbReference type="Proteomes" id="UP001346149"/>
    </source>
</evidence>
<feature type="compositionally biased region" description="Polar residues" evidence="1">
    <location>
        <begin position="433"/>
        <end position="446"/>
    </location>
</feature>
<accession>A0AAN7LUW4</accession>
<feature type="domain" description="DUF3741" evidence="3">
    <location>
        <begin position="96"/>
        <end position="123"/>
    </location>
</feature>